<protein>
    <recommendedName>
        <fullName evidence="1">HEPN AbiJ-N-terminal domain-containing protein</fullName>
    </recommendedName>
</protein>
<proteinExistence type="predicted"/>
<accession>A0A4R5C743</accession>
<dbReference type="Pfam" id="PF18863">
    <property type="entry name" value="AbiJ_NTD4"/>
    <property type="match status" value="1"/>
</dbReference>
<sequence length="284" mass="32910">MRFSEKIGKTPFRVSMQIESIDEKLENRLWNTIQINFFDVIGVNFYHSVQKDSDIGYVFQAIWQEFFGNRADEIPKNQLRDISAQEFVEYIKDWFFKSHWFEKYDFLEFLSNIDLSYLEIGFIEHCNNSLKKEMSAYRIVDACIVQITSEEEIVEIEDALLNSSVWEPVNTHLKTAIEYFSNRENPDYRNSIKESISAVESFCKIIIGNDNATLAPALKIIEEKHKIHGALRSAFTALYGYTSGAGGIRHSLLTNDIEVSLEDAKFMLVSCSAFINYLKVKIEK</sequence>
<reference evidence="2 3" key="1">
    <citation type="submission" date="2019-03" db="EMBL/GenBank/DDBJ databases">
        <title>Flavobacterium AR-3-4 sp. nov. isolated from arctic soil.</title>
        <authorList>
            <person name="Chaudhary D.K."/>
        </authorList>
    </citation>
    <scope>NUCLEOTIDE SEQUENCE [LARGE SCALE GENOMIC DNA]</scope>
    <source>
        <strain evidence="2 3">AR-3-4</strain>
    </source>
</reference>
<dbReference type="Proteomes" id="UP000295479">
    <property type="component" value="Unassembled WGS sequence"/>
</dbReference>
<comment type="caution">
    <text evidence="2">The sequence shown here is derived from an EMBL/GenBank/DDBJ whole genome shotgun (WGS) entry which is preliminary data.</text>
</comment>
<name>A0A4R5C743_9FLAO</name>
<keyword evidence="3" id="KW-1185">Reference proteome</keyword>
<gene>
    <name evidence="2" type="ORF">E0F76_18170</name>
</gene>
<evidence type="ECO:0000259" key="1">
    <source>
        <dbReference type="Pfam" id="PF18863"/>
    </source>
</evidence>
<evidence type="ECO:0000313" key="2">
    <source>
        <dbReference type="EMBL" id="TDD93910.1"/>
    </source>
</evidence>
<organism evidence="2 3">
    <name type="scientific">Flavobacterium cellulosilyticum</name>
    <dbReference type="NCBI Taxonomy" id="2541731"/>
    <lineage>
        <taxon>Bacteria</taxon>
        <taxon>Pseudomonadati</taxon>
        <taxon>Bacteroidota</taxon>
        <taxon>Flavobacteriia</taxon>
        <taxon>Flavobacteriales</taxon>
        <taxon>Flavobacteriaceae</taxon>
        <taxon>Flavobacterium</taxon>
    </lineage>
</organism>
<dbReference type="OrthoDB" id="9786278at2"/>
<dbReference type="EMBL" id="SMFK01000021">
    <property type="protein sequence ID" value="TDD93910.1"/>
    <property type="molecule type" value="Genomic_DNA"/>
</dbReference>
<dbReference type="RefSeq" id="WP_132009626.1">
    <property type="nucleotide sequence ID" value="NZ_SMFK01000021.1"/>
</dbReference>
<dbReference type="AlphaFoldDB" id="A0A4R5C743"/>
<feature type="domain" description="HEPN AbiJ-N-terminal" evidence="1">
    <location>
        <begin position="1"/>
        <end position="161"/>
    </location>
</feature>
<dbReference type="InterPro" id="IPR049503">
    <property type="entry name" value="AbiJ_NTD4"/>
</dbReference>
<evidence type="ECO:0000313" key="3">
    <source>
        <dbReference type="Proteomes" id="UP000295479"/>
    </source>
</evidence>